<organism evidence="1 2">
    <name type="scientific">Solanum tuberosum</name>
    <name type="common">Potato</name>
    <dbReference type="NCBI Taxonomy" id="4113"/>
    <lineage>
        <taxon>Eukaryota</taxon>
        <taxon>Viridiplantae</taxon>
        <taxon>Streptophyta</taxon>
        <taxon>Embryophyta</taxon>
        <taxon>Tracheophyta</taxon>
        <taxon>Spermatophyta</taxon>
        <taxon>Magnoliopsida</taxon>
        <taxon>eudicotyledons</taxon>
        <taxon>Gunneridae</taxon>
        <taxon>Pentapetalae</taxon>
        <taxon>asterids</taxon>
        <taxon>lamiids</taxon>
        <taxon>Solanales</taxon>
        <taxon>Solanaceae</taxon>
        <taxon>Solanoideae</taxon>
        <taxon>Solaneae</taxon>
        <taxon>Solanum</taxon>
    </lineage>
</organism>
<dbReference type="Gramene" id="PGSC0003DMT400059469">
    <property type="protein sequence ID" value="PGSC0003DMT400059469"/>
    <property type="gene ID" value="PGSC0003DMG400023105"/>
</dbReference>
<accession>M1C4A2</accession>
<reference evidence="1" key="2">
    <citation type="submission" date="2015-06" db="UniProtKB">
        <authorList>
            <consortium name="EnsemblPlants"/>
        </authorList>
    </citation>
    <scope>IDENTIFICATION</scope>
    <source>
        <strain evidence="1">DM1-3 516 R44</strain>
    </source>
</reference>
<dbReference type="Proteomes" id="UP000011115">
    <property type="component" value="Unassembled WGS sequence"/>
</dbReference>
<dbReference type="AlphaFoldDB" id="M1C4A2"/>
<keyword evidence="2" id="KW-1185">Reference proteome</keyword>
<evidence type="ECO:0000313" key="1">
    <source>
        <dbReference type="EnsemblPlants" id="PGSC0003DMT400059469"/>
    </source>
</evidence>
<dbReference type="HOGENOM" id="CLU_2727208_0_0_1"/>
<sequence>MPTLQANLCGLFSFKFAAVSHFPKIDYFWGIRHAPIDIFEEFEQHSLQVSPALWFGKERRILLEPALKRKNC</sequence>
<reference evidence="2" key="1">
    <citation type="journal article" date="2011" name="Nature">
        <title>Genome sequence and analysis of the tuber crop potato.</title>
        <authorList>
            <consortium name="The Potato Genome Sequencing Consortium"/>
        </authorList>
    </citation>
    <scope>NUCLEOTIDE SEQUENCE [LARGE SCALE GENOMIC DNA]</scope>
    <source>
        <strain evidence="2">cv. DM1-3 516 R44</strain>
    </source>
</reference>
<name>M1C4A2_SOLTU</name>
<protein>
    <submittedName>
        <fullName evidence="1">Uncharacterized protein</fullName>
    </submittedName>
</protein>
<proteinExistence type="predicted"/>
<dbReference type="EnsemblPlants" id="PGSC0003DMT400059469">
    <property type="protein sequence ID" value="PGSC0003DMT400059469"/>
    <property type="gene ID" value="PGSC0003DMG400023105"/>
</dbReference>
<evidence type="ECO:0000313" key="2">
    <source>
        <dbReference type="Proteomes" id="UP000011115"/>
    </source>
</evidence>
<dbReference type="InParanoid" id="M1C4A2"/>
<dbReference type="PaxDb" id="4113-PGSC0003DMT400059469"/>